<keyword evidence="2" id="KW-0479">Metal-binding</keyword>
<evidence type="ECO:0000313" key="10">
    <source>
        <dbReference type="Proteomes" id="UP000292052"/>
    </source>
</evidence>
<comment type="caution">
    <text evidence="9">The sequence shown here is derived from an EMBL/GenBank/DDBJ whole genome shotgun (WGS) entry which is preliminary data.</text>
</comment>
<organism evidence="9 10">
    <name type="scientific">Asbolus verrucosus</name>
    <name type="common">Desert ironclad beetle</name>
    <dbReference type="NCBI Taxonomy" id="1661398"/>
    <lineage>
        <taxon>Eukaryota</taxon>
        <taxon>Metazoa</taxon>
        <taxon>Ecdysozoa</taxon>
        <taxon>Arthropoda</taxon>
        <taxon>Hexapoda</taxon>
        <taxon>Insecta</taxon>
        <taxon>Pterygota</taxon>
        <taxon>Neoptera</taxon>
        <taxon>Endopterygota</taxon>
        <taxon>Coleoptera</taxon>
        <taxon>Polyphaga</taxon>
        <taxon>Cucujiformia</taxon>
        <taxon>Tenebrionidae</taxon>
        <taxon>Pimeliinae</taxon>
        <taxon>Asbolus</taxon>
    </lineage>
</organism>
<evidence type="ECO:0000259" key="8">
    <source>
        <dbReference type="PROSITE" id="PS50157"/>
    </source>
</evidence>
<comment type="subcellular location">
    <subcellularLocation>
        <location evidence="1">Nucleus</location>
    </subcellularLocation>
</comment>
<keyword evidence="10" id="KW-1185">Reference proteome</keyword>
<keyword evidence="5" id="KW-0862">Zinc</keyword>
<feature type="domain" description="C2H2-type" evidence="8">
    <location>
        <begin position="120"/>
        <end position="144"/>
    </location>
</feature>
<reference evidence="9 10" key="1">
    <citation type="submission" date="2017-03" db="EMBL/GenBank/DDBJ databases">
        <title>Genome of the blue death feigning beetle - Asbolus verrucosus.</title>
        <authorList>
            <person name="Rider S.D."/>
        </authorList>
    </citation>
    <scope>NUCLEOTIDE SEQUENCE [LARGE SCALE GENOMIC DNA]</scope>
    <source>
        <strain evidence="9">Butters</strain>
        <tissue evidence="9">Head and leg muscle</tissue>
    </source>
</reference>
<dbReference type="Proteomes" id="UP000292052">
    <property type="component" value="Unassembled WGS sequence"/>
</dbReference>
<evidence type="ECO:0000256" key="4">
    <source>
        <dbReference type="ARBA" id="ARBA00022771"/>
    </source>
</evidence>
<evidence type="ECO:0000256" key="6">
    <source>
        <dbReference type="ARBA" id="ARBA00023242"/>
    </source>
</evidence>
<dbReference type="EMBL" id="QDEB01130526">
    <property type="protein sequence ID" value="RZB39196.1"/>
    <property type="molecule type" value="Genomic_DNA"/>
</dbReference>
<keyword evidence="4 7" id="KW-0863">Zinc-finger</keyword>
<dbReference type="Gene3D" id="3.30.160.60">
    <property type="entry name" value="Classic Zinc Finger"/>
    <property type="match status" value="2"/>
</dbReference>
<dbReference type="PROSITE" id="PS00028">
    <property type="entry name" value="ZINC_FINGER_C2H2_1"/>
    <property type="match status" value="2"/>
</dbReference>
<dbReference type="InterPro" id="IPR013087">
    <property type="entry name" value="Znf_C2H2_type"/>
</dbReference>
<gene>
    <name evidence="9" type="ORF">BDFB_000069</name>
</gene>
<dbReference type="InterPro" id="IPR036236">
    <property type="entry name" value="Znf_C2H2_sf"/>
</dbReference>
<dbReference type="SUPFAM" id="SSF57667">
    <property type="entry name" value="beta-beta-alpha zinc fingers"/>
    <property type="match status" value="2"/>
</dbReference>
<dbReference type="PANTHER" id="PTHR24394:SF29">
    <property type="entry name" value="MYONEURIN"/>
    <property type="match status" value="1"/>
</dbReference>
<feature type="domain" description="C2H2-type" evidence="8">
    <location>
        <begin position="19"/>
        <end position="45"/>
    </location>
</feature>
<dbReference type="OrthoDB" id="10004641at2759"/>
<keyword evidence="6" id="KW-0539">Nucleus</keyword>
<accession>A0A482V7M7</accession>
<dbReference type="Pfam" id="PF00096">
    <property type="entry name" value="zf-C2H2"/>
    <property type="match status" value="2"/>
</dbReference>
<evidence type="ECO:0000256" key="3">
    <source>
        <dbReference type="ARBA" id="ARBA00022737"/>
    </source>
</evidence>
<keyword evidence="3" id="KW-0677">Repeat</keyword>
<dbReference type="GO" id="GO:0000981">
    <property type="term" value="F:DNA-binding transcription factor activity, RNA polymerase II-specific"/>
    <property type="evidence" value="ECO:0007669"/>
    <property type="project" value="TreeGrafter"/>
</dbReference>
<name>A0A482V7M7_ASBVE</name>
<dbReference type="AlphaFoldDB" id="A0A482V7M7"/>
<dbReference type="SMART" id="SM00355">
    <property type="entry name" value="ZnF_C2H2"/>
    <property type="match status" value="4"/>
</dbReference>
<dbReference type="GO" id="GO:0005634">
    <property type="term" value="C:nucleus"/>
    <property type="evidence" value="ECO:0007669"/>
    <property type="project" value="UniProtKB-SubCell"/>
</dbReference>
<evidence type="ECO:0000256" key="1">
    <source>
        <dbReference type="ARBA" id="ARBA00004123"/>
    </source>
</evidence>
<dbReference type="PANTHER" id="PTHR24394">
    <property type="entry name" value="ZINC FINGER PROTEIN"/>
    <property type="match status" value="1"/>
</dbReference>
<dbReference type="GO" id="GO:0008270">
    <property type="term" value="F:zinc ion binding"/>
    <property type="evidence" value="ECO:0007669"/>
    <property type="project" value="UniProtKB-KW"/>
</dbReference>
<feature type="domain" description="C2H2-type" evidence="8">
    <location>
        <begin position="48"/>
        <end position="75"/>
    </location>
</feature>
<sequence length="144" mass="17303">MPLLELVAYNYKYAVGLIYPCTRCGKPYKSKKAMMTHLKFSCENHRSFFCNFCSAAYFYKHHLQRHMKQHQHKLAVETAFFQINIEVFSDVPCPKCGLVFKSAKTMKNHERYVCGKTKNFCCHHCDYKFFYRYHLKRHLKTHEK</sequence>
<protein>
    <recommendedName>
        <fullName evidence="8">C2H2-type domain-containing protein</fullName>
    </recommendedName>
</protein>
<evidence type="ECO:0000256" key="7">
    <source>
        <dbReference type="PROSITE-ProRule" id="PRU00042"/>
    </source>
</evidence>
<proteinExistence type="predicted"/>
<evidence type="ECO:0000256" key="5">
    <source>
        <dbReference type="ARBA" id="ARBA00022833"/>
    </source>
</evidence>
<dbReference type="PROSITE" id="PS50157">
    <property type="entry name" value="ZINC_FINGER_C2H2_2"/>
    <property type="match status" value="3"/>
</dbReference>
<evidence type="ECO:0000256" key="2">
    <source>
        <dbReference type="ARBA" id="ARBA00022723"/>
    </source>
</evidence>
<evidence type="ECO:0000313" key="9">
    <source>
        <dbReference type="EMBL" id="RZB39196.1"/>
    </source>
</evidence>